<dbReference type="PANTHER" id="PTHR45527:SF1">
    <property type="entry name" value="FATTY ACID SYNTHASE"/>
    <property type="match status" value="1"/>
</dbReference>
<dbReference type="Pfam" id="PF13193">
    <property type="entry name" value="AMP-binding_C"/>
    <property type="match status" value="1"/>
</dbReference>
<proteinExistence type="predicted"/>
<keyword evidence="5" id="KW-1185">Reference proteome</keyword>
<dbReference type="InterPro" id="IPR020806">
    <property type="entry name" value="PKS_PP-bd"/>
</dbReference>
<dbReference type="Gene3D" id="3.30.300.30">
    <property type="match status" value="1"/>
</dbReference>
<evidence type="ECO:0000256" key="2">
    <source>
        <dbReference type="ARBA" id="ARBA00022553"/>
    </source>
</evidence>
<organism evidence="4 5">
    <name type="scientific">Actinomycetospora flava</name>
    <dbReference type="NCBI Taxonomy" id="3129232"/>
    <lineage>
        <taxon>Bacteria</taxon>
        <taxon>Bacillati</taxon>
        <taxon>Actinomycetota</taxon>
        <taxon>Actinomycetes</taxon>
        <taxon>Pseudonocardiales</taxon>
        <taxon>Pseudonocardiaceae</taxon>
        <taxon>Actinomycetospora</taxon>
    </lineage>
</organism>
<gene>
    <name evidence="4" type="ORF">WCD58_24205</name>
</gene>
<evidence type="ECO:0000259" key="3">
    <source>
        <dbReference type="PROSITE" id="PS50075"/>
    </source>
</evidence>
<dbReference type="InterPro" id="IPR045851">
    <property type="entry name" value="AMP-bd_C_sf"/>
</dbReference>
<dbReference type="RefSeq" id="WP_337705646.1">
    <property type="nucleotide sequence ID" value="NZ_JBBEGM010000011.1"/>
</dbReference>
<dbReference type="Pfam" id="PF00550">
    <property type="entry name" value="PP-binding"/>
    <property type="match status" value="1"/>
</dbReference>
<protein>
    <submittedName>
        <fullName evidence="4">Non-ribosomal peptide synthetase</fullName>
    </submittedName>
</protein>
<name>A0ABU8MB43_9PSEU</name>
<evidence type="ECO:0000256" key="1">
    <source>
        <dbReference type="ARBA" id="ARBA00022450"/>
    </source>
</evidence>
<feature type="domain" description="Carrier" evidence="3">
    <location>
        <begin position="533"/>
        <end position="608"/>
    </location>
</feature>
<dbReference type="Gene3D" id="3.40.50.12780">
    <property type="entry name" value="N-terminal domain of ligase-like"/>
    <property type="match status" value="1"/>
</dbReference>
<evidence type="ECO:0000313" key="5">
    <source>
        <dbReference type="Proteomes" id="UP001369736"/>
    </source>
</evidence>
<comment type="caution">
    <text evidence="4">The sequence shown here is derived from an EMBL/GenBank/DDBJ whole genome shotgun (WGS) entry which is preliminary data.</text>
</comment>
<dbReference type="SMART" id="SM00823">
    <property type="entry name" value="PKS_PP"/>
    <property type="match status" value="1"/>
</dbReference>
<dbReference type="SUPFAM" id="SSF47336">
    <property type="entry name" value="ACP-like"/>
    <property type="match status" value="1"/>
</dbReference>
<keyword evidence="1" id="KW-0596">Phosphopantetheine</keyword>
<sequence>MTSSVPSTWLPEVPGPGDEAPTVVGRLRVLAGAMPDAEALVSRERTATFAEVAERVDAIAAELEVAVNAGGRQEPDTRPIAVLAEQSTTSLLAILGVLGTGRPVVVADPLLPVERLALVLERADAIALVADEERREAADAILAAGRSRPELLALDTVVAAPPAPPRPPSPGRRCVVFTSGSTGTPKAVTYDDGWLVNEAWGAALDLDLGPGDRTALVLPSAFAAGLTVLFMGLLNGATLCIADPRLSGVRELPDFLARTGTTTLHTTPSLLRSLLGVLPPEGGLEGLRLATTCGEAVHGRDVAALRRHLRADAVYTSWSGSSETGHLAFHRIDPADPVPDGVVPVGRPAANKLVRLLDEHGDDVPHGEIGEVTVTSAYLAEGYLGDPDTTAARFVPLPDGRVRYLMGDRGRRDADGTLHLLGRQDSALKIRGYLVEPAEVEAVLLTDPDVAEAVVVGHAVADGTEARLVAYVAPKSTEKALSTTALRRALRDRLPEWMVPSALVVLESLPRNERGKLDRAALPAPPPPTVGEPARSAWEAVVANIWSAVVGVDEVGRDSDFTEIGGDSLDVEQMLVMVSERLGVRLRTGDLADAPTLREFAARAAELGRDARSGRERGGVLRPVARRLHALVVPPAASPHVVLQRGRAEPRPIVLRSGAPDPALDALVAALGTDGTTLDDLRAADLTRRSRGRRTPPALARAVTSRHPGGPWVLVTGGDRPAAAAAVLLAHEGAVLLVRAVRAGTLAPVAPAGVRVVDVVVAGASDPVVDPASLDAARQALGTALPV</sequence>
<keyword evidence="2" id="KW-0597">Phosphoprotein</keyword>
<dbReference type="InterPro" id="IPR025110">
    <property type="entry name" value="AMP-bd_C"/>
</dbReference>
<evidence type="ECO:0000313" key="4">
    <source>
        <dbReference type="EMBL" id="MEJ2864282.1"/>
    </source>
</evidence>
<dbReference type="InterPro" id="IPR042099">
    <property type="entry name" value="ANL_N_sf"/>
</dbReference>
<dbReference type="Proteomes" id="UP001369736">
    <property type="component" value="Unassembled WGS sequence"/>
</dbReference>
<dbReference type="InterPro" id="IPR036736">
    <property type="entry name" value="ACP-like_sf"/>
</dbReference>
<dbReference type="PANTHER" id="PTHR45527">
    <property type="entry name" value="NONRIBOSOMAL PEPTIDE SYNTHETASE"/>
    <property type="match status" value="1"/>
</dbReference>
<accession>A0ABU8MB43</accession>
<dbReference type="InterPro" id="IPR000873">
    <property type="entry name" value="AMP-dep_synth/lig_dom"/>
</dbReference>
<dbReference type="InterPro" id="IPR020845">
    <property type="entry name" value="AMP-binding_CS"/>
</dbReference>
<dbReference type="EMBL" id="JBBEGM010000011">
    <property type="protein sequence ID" value="MEJ2864282.1"/>
    <property type="molecule type" value="Genomic_DNA"/>
</dbReference>
<dbReference type="InterPro" id="IPR009081">
    <property type="entry name" value="PP-bd_ACP"/>
</dbReference>
<dbReference type="Gene3D" id="1.10.1200.10">
    <property type="entry name" value="ACP-like"/>
    <property type="match status" value="1"/>
</dbReference>
<dbReference type="SUPFAM" id="SSF56801">
    <property type="entry name" value="Acetyl-CoA synthetase-like"/>
    <property type="match status" value="1"/>
</dbReference>
<reference evidence="4 5" key="1">
    <citation type="submission" date="2024-03" db="EMBL/GenBank/DDBJ databases">
        <title>Actinomycetospora sp. OC33-EN07, a novel actinomycete isolated from wild orchid (Aerides multiflora).</title>
        <authorList>
            <person name="Suriyachadkun C."/>
        </authorList>
    </citation>
    <scope>NUCLEOTIDE SEQUENCE [LARGE SCALE GENOMIC DNA]</scope>
    <source>
        <strain evidence="4 5">OC33-EN07</strain>
    </source>
</reference>
<dbReference type="Pfam" id="PF00501">
    <property type="entry name" value="AMP-binding"/>
    <property type="match status" value="1"/>
</dbReference>
<dbReference type="PROSITE" id="PS50075">
    <property type="entry name" value="CARRIER"/>
    <property type="match status" value="1"/>
</dbReference>
<dbReference type="PROSITE" id="PS00455">
    <property type="entry name" value="AMP_BINDING"/>
    <property type="match status" value="1"/>
</dbReference>